<gene>
    <name evidence="2" type="ORF">NDU88_004285</name>
</gene>
<comment type="caution">
    <text evidence="2">The sequence shown here is derived from an EMBL/GenBank/DDBJ whole genome shotgun (WGS) entry which is preliminary data.</text>
</comment>
<keyword evidence="3" id="KW-1185">Reference proteome</keyword>
<accession>A0AAV7PKJ8</accession>
<protein>
    <submittedName>
        <fullName evidence="2">Uncharacterized protein</fullName>
    </submittedName>
</protein>
<evidence type="ECO:0000313" key="3">
    <source>
        <dbReference type="Proteomes" id="UP001066276"/>
    </source>
</evidence>
<name>A0AAV7PKJ8_PLEWA</name>
<dbReference type="EMBL" id="JANPWB010000011">
    <property type="protein sequence ID" value="KAJ1125870.1"/>
    <property type="molecule type" value="Genomic_DNA"/>
</dbReference>
<organism evidence="2 3">
    <name type="scientific">Pleurodeles waltl</name>
    <name type="common">Iberian ribbed newt</name>
    <dbReference type="NCBI Taxonomy" id="8319"/>
    <lineage>
        <taxon>Eukaryota</taxon>
        <taxon>Metazoa</taxon>
        <taxon>Chordata</taxon>
        <taxon>Craniata</taxon>
        <taxon>Vertebrata</taxon>
        <taxon>Euteleostomi</taxon>
        <taxon>Amphibia</taxon>
        <taxon>Batrachia</taxon>
        <taxon>Caudata</taxon>
        <taxon>Salamandroidea</taxon>
        <taxon>Salamandridae</taxon>
        <taxon>Pleurodelinae</taxon>
        <taxon>Pleurodeles</taxon>
    </lineage>
</organism>
<feature type="region of interest" description="Disordered" evidence="1">
    <location>
        <begin position="152"/>
        <end position="178"/>
    </location>
</feature>
<dbReference type="Proteomes" id="UP001066276">
    <property type="component" value="Chromosome 7"/>
</dbReference>
<proteinExistence type="predicted"/>
<evidence type="ECO:0000313" key="2">
    <source>
        <dbReference type="EMBL" id="KAJ1125870.1"/>
    </source>
</evidence>
<sequence length="224" mass="24059">MDLVNQEALHALCPLDGRRGCGRCAGVLAATLPGPGSEGEESWPGRGAGPWAGESLWGRLHGSQGGRFQKEGWGIATRPEGQGWGPNLTVLLWPVLEMEEGMDRRVIQAMQLLRKAGRLDLLVENDARRDRPVWRAESGVAAAVAACSPPRRIRVRSAPQGERSGSEDGDPGELLTGSAPWEEEKAGPVRLAGLHLNALTGRCGPRQVQGDARLDRVLHPPVGW</sequence>
<dbReference type="AlphaFoldDB" id="A0AAV7PKJ8"/>
<evidence type="ECO:0000256" key="1">
    <source>
        <dbReference type="SAM" id="MobiDB-lite"/>
    </source>
</evidence>
<reference evidence="2" key="1">
    <citation type="journal article" date="2022" name="bioRxiv">
        <title>Sequencing and chromosome-scale assembly of the giantPleurodeles waltlgenome.</title>
        <authorList>
            <person name="Brown T."/>
            <person name="Elewa A."/>
            <person name="Iarovenko S."/>
            <person name="Subramanian E."/>
            <person name="Araus A.J."/>
            <person name="Petzold A."/>
            <person name="Susuki M."/>
            <person name="Suzuki K.-i.T."/>
            <person name="Hayashi T."/>
            <person name="Toyoda A."/>
            <person name="Oliveira C."/>
            <person name="Osipova E."/>
            <person name="Leigh N.D."/>
            <person name="Simon A."/>
            <person name="Yun M.H."/>
        </authorList>
    </citation>
    <scope>NUCLEOTIDE SEQUENCE</scope>
    <source>
        <strain evidence="2">20211129_DDA</strain>
        <tissue evidence="2">Liver</tissue>
    </source>
</reference>